<dbReference type="AlphaFoldDB" id="A0A1M7NF73"/>
<dbReference type="Gene3D" id="3.20.20.150">
    <property type="entry name" value="Divalent-metal-dependent TIM barrel enzymes"/>
    <property type="match status" value="1"/>
</dbReference>
<gene>
    <name evidence="2" type="ORF">SAMN02746066_04427</name>
</gene>
<feature type="domain" description="Xylose isomerase-like TIM barrel" evidence="1">
    <location>
        <begin position="23"/>
        <end position="312"/>
    </location>
</feature>
<dbReference type="InterPro" id="IPR013022">
    <property type="entry name" value="Xyl_isomerase-like_TIM-brl"/>
</dbReference>
<dbReference type="GO" id="GO:0016853">
    <property type="term" value="F:isomerase activity"/>
    <property type="evidence" value="ECO:0007669"/>
    <property type="project" value="UniProtKB-KW"/>
</dbReference>
<evidence type="ECO:0000259" key="1">
    <source>
        <dbReference type="Pfam" id="PF01261"/>
    </source>
</evidence>
<name>A0A1M7NF73_9FIRM</name>
<evidence type="ECO:0000313" key="2">
    <source>
        <dbReference type="EMBL" id="SHN02281.1"/>
    </source>
</evidence>
<protein>
    <submittedName>
        <fullName evidence="2">Xylose isomerase-like TIM barrel</fullName>
    </submittedName>
</protein>
<dbReference type="Pfam" id="PF01261">
    <property type="entry name" value="AP_endonuc_2"/>
    <property type="match status" value="1"/>
</dbReference>
<dbReference type="RefSeq" id="WP_073291520.1">
    <property type="nucleotide sequence ID" value="NZ_FRCP01000028.1"/>
</dbReference>
<dbReference type="SUPFAM" id="SSF51658">
    <property type="entry name" value="Xylose isomerase-like"/>
    <property type="match status" value="1"/>
</dbReference>
<dbReference type="STRING" id="1120996.SAMN02746066_04427"/>
<dbReference type="InterPro" id="IPR036237">
    <property type="entry name" value="Xyl_isomerase-like_sf"/>
</dbReference>
<keyword evidence="3" id="KW-1185">Reference proteome</keyword>
<organism evidence="2 3">
    <name type="scientific">Anaerosporobacter mobilis DSM 15930</name>
    <dbReference type="NCBI Taxonomy" id="1120996"/>
    <lineage>
        <taxon>Bacteria</taxon>
        <taxon>Bacillati</taxon>
        <taxon>Bacillota</taxon>
        <taxon>Clostridia</taxon>
        <taxon>Lachnospirales</taxon>
        <taxon>Lachnospiraceae</taxon>
        <taxon>Anaerosporobacter</taxon>
    </lineage>
</organism>
<accession>A0A1M7NF73</accession>
<sequence>MINLVNYDSELERFADKEDLIQFYSKYGIDGIELQKVQELQDKYLHQDMIMGIHLPFFNTWVDFYKGEMDKVLKEYGTMEVVEQIYGGSDKSALIKLYNEQLEFADRIGAKYVVFHICDVSIEESFTGKFNHSDEEVIDISCSLINELLDGKTYQFDFLMENLWWPGLNYKNPFVTKRLMAGVNYAKKGLMLDTGHLMNTNQELKTPEEALQYIKTIVKEHSSLQKYIKGFHLHQSLSGERVKGISYSKVELKQYYWERMYQVYEYIFQLDEHKPFVCEGLEEFIEEMKPEYITYEFITRNREEHDAYLKKISALKPYHN</sequence>
<dbReference type="EMBL" id="FRCP01000028">
    <property type="protein sequence ID" value="SHN02281.1"/>
    <property type="molecule type" value="Genomic_DNA"/>
</dbReference>
<reference evidence="2 3" key="1">
    <citation type="submission" date="2016-11" db="EMBL/GenBank/DDBJ databases">
        <authorList>
            <person name="Jaros S."/>
            <person name="Januszkiewicz K."/>
            <person name="Wedrychowicz H."/>
        </authorList>
    </citation>
    <scope>NUCLEOTIDE SEQUENCE [LARGE SCALE GENOMIC DNA]</scope>
    <source>
        <strain evidence="2 3">DSM 15930</strain>
    </source>
</reference>
<keyword evidence="2" id="KW-0413">Isomerase</keyword>
<evidence type="ECO:0000313" key="3">
    <source>
        <dbReference type="Proteomes" id="UP000184038"/>
    </source>
</evidence>
<proteinExistence type="predicted"/>
<dbReference type="Proteomes" id="UP000184038">
    <property type="component" value="Unassembled WGS sequence"/>
</dbReference>